<feature type="transmembrane region" description="Helical" evidence="2">
    <location>
        <begin position="20"/>
        <end position="43"/>
    </location>
</feature>
<keyword evidence="2" id="KW-0812">Transmembrane</keyword>
<protein>
    <submittedName>
        <fullName evidence="4">GDSL-type esterase/lipase family protein</fullName>
    </submittedName>
</protein>
<dbReference type="InterPro" id="IPR036514">
    <property type="entry name" value="SGNH_hydro_sf"/>
</dbReference>
<keyword evidence="2" id="KW-1133">Transmembrane helix</keyword>
<reference evidence="4 5" key="1">
    <citation type="submission" date="2021-10" db="EMBL/GenBank/DDBJ databases">
        <title>Collection of gut derived symbiotic bacterial strains cultured from healthy donors.</title>
        <authorList>
            <person name="Lin H."/>
            <person name="Littmann E."/>
            <person name="Kohout C."/>
            <person name="Pamer E.G."/>
        </authorList>
    </citation>
    <scope>NUCLEOTIDE SEQUENCE [LARGE SCALE GENOMIC DNA]</scope>
    <source>
        <strain evidence="4 5">DFI.1.165</strain>
    </source>
</reference>
<dbReference type="SUPFAM" id="SSF52266">
    <property type="entry name" value="SGNH hydrolase"/>
    <property type="match status" value="1"/>
</dbReference>
<dbReference type="RefSeq" id="WP_082891736.1">
    <property type="nucleotide sequence ID" value="NZ_JAJCIQ010000002.1"/>
</dbReference>
<feature type="domain" description="SGNH hydrolase-type esterase" evidence="3">
    <location>
        <begin position="99"/>
        <end position="237"/>
    </location>
</feature>
<sequence>MKRQITDKERLEDVKRKKMLLRIAAVIIVVTVIICIALSQMAVGNVDTKKGIAKIKELEGRDITDAEAAIAALEEQERQADEAYASRPLSEKFASAVIIGDSITTGFVDYEILNASSVVAEVGVELTELDGLLDTAAGLNPATVFLALGLNDITATEGDTALFKEQYRAVIAGLRERLPDAKICINSILPVQQKAIDERPEYAGISGYNDTLKALCEEEELLYIDNTDLVKEEYYEPDGEHMKADFYPEWGGHMAEVAGL</sequence>
<name>A0ABS8DDU4_9FIRM</name>
<organism evidence="4 5">
    <name type="scientific">Bariatricus massiliensis</name>
    <dbReference type="NCBI Taxonomy" id="1745713"/>
    <lineage>
        <taxon>Bacteria</taxon>
        <taxon>Bacillati</taxon>
        <taxon>Bacillota</taxon>
        <taxon>Clostridia</taxon>
        <taxon>Lachnospirales</taxon>
        <taxon>Lachnospiraceae</taxon>
        <taxon>Bariatricus</taxon>
    </lineage>
</organism>
<gene>
    <name evidence="4" type="ORF">LIZ65_04715</name>
</gene>
<proteinExistence type="predicted"/>
<dbReference type="Gene3D" id="3.40.50.1110">
    <property type="entry name" value="SGNH hydrolase"/>
    <property type="match status" value="1"/>
</dbReference>
<keyword evidence="5" id="KW-1185">Reference proteome</keyword>
<evidence type="ECO:0000256" key="2">
    <source>
        <dbReference type="SAM" id="Phobius"/>
    </source>
</evidence>
<evidence type="ECO:0000256" key="1">
    <source>
        <dbReference type="SAM" id="Coils"/>
    </source>
</evidence>
<evidence type="ECO:0000259" key="3">
    <source>
        <dbReference type="Pfam" id="PF13472"/>
    </source>
</evidence>
<dbReference type="InterPro" id="IPR013830">
    <property type="entry name" value="SGNH_hydro"/>
</dbReference>
<evidence type="ECO:0000313" key="4">
    <source>
        <dbReference type="EMBL" id="MCB7386581.1"/>
    </source>
</evidence>
<keyword evidence="1" id="KW-0175">Coiled coil</keyword>
<keyword evidence="2" id="KW-0472">Membrane</keyword>
<accession>A0ABS8DDU4</accession>
<comment type="caution">
    <text evidence="4">The sequence shown here is derived from an EMBL/GenBank/DDBJ whole genome shotgun (WGS) entry which is preliminary data.</text>
</comment>
<dbReference type="EMBL" id="JAJCIS010000002">
    <property type="protein sequence ID" value="MCB7386581.1"/>
    <property type="molecule type" value="Genomic_DNA"/>
</dbReference>
<dbReference type="Proteomes" id="UP001299546">
    <property type="component" value="Unassembled WGS sequence"/>
</dbReference>
<evidence type="ECO:0000313" key="5">
    <source>
        <dbReference type="Proteomes" id="UP001299546"/>
    </source>
</evidence>
<feature type="coiled-coil region" evidence="1">
    <location>
        <begin position="56"/>
        <end position="86"/>
    </location>
</feature>
<dbReference type="Pfam" id="PF13472">
    <property type="entry name" value="Lipase_GDSL_2"/>
    <property type="match status" value="1"/>
</dbReference>